<dbReference type="Pfam" id="PF13396">
    <property type="entry name" value="PLDc_N"/>
    <property type="match status" value="1"/>
</dbReference>
<evidence type="ECO:0000256" key="4">
    <source>
        <dbReference type="ARBA" id="ARBA00022989"/>
    </source>
</evidence>
<dbReference type="InterPro" id="IPR027379">
    <property type="entry name" value="CLS_N"/>
</dbReference>
<feature type="transmembrane region" description="Helical" evidence="6">
    <location>
        <begin position="35"/>
        <end position="55"/>
    </location>
</feature>
<keyword evidence="4 6" id="KW-1133">Transmembrane helix</keyword>
<keyword evidence="3 6" id="KW-0812">Transmembrane</keyword>
<name>A0A4Q9GMU0_9MICO</name>
<gene>
    <name evidence="8" type="ORF">EYE40_01090</name>
</gene>
<comment type="caution">
    <text evidence="8">The sequence shown here is derived from an EMBL/GenBank/DDBJ whole genome shotgun (WGS) entry which is preliminary data.</text>
</comment>
<dbReference type="GO" id="GO:0005886">
    <property type="term" value="C:plasma membrane"/>
    <property type="evidence" value="ECO:0007669"/>
    <property type="project" value="UniProtKB-SubCell"/>
</dbReference>
<evidence type="ECO:0000256" key="2">
    <source>
        <dbReference type="ARBA" id="ARBA00022475"/>
    </source>
</evidence>
<keyword evidence="2" id="KW-1003">Cell membrane</keyword>
<accession>A0A4Q9GMU0</accession>
<keyword evidence="5 6" id="KW-0472">Membrane</keyword>
<evidence type="ECO:0000256" key="5">
    <source>
        <dbReference type="ARBA" id="ARBA00023136"/>
    </source>
</evidence>
<evidence type="ECO:0000256" key="6">
    <source>
        <dbReference type="SAM" id="Phobius"/>
    </source>
</evidence>
<comment type="subcellular location">
    <subcellularLocation>
        <location evidence="1">Cell membrane</location>
        <topology evidence="1">Multi-pass membrane protein</topology>
    </subcellularLocation>
</comment>
<dbReference type="RefSeq" id="WP_130980213.1">
    <property type="nucleotide sequence ID" value="NZ_SISG01000001.1"/>
</dbReference>
<evidence type="ECO:0000313" key="9">
    <source>
        <dbReference type="Proteomes" id="UP000294194"/>
    </source>
</evidence>
<dbReference type="Proteomes" id="UP000294194">
    <property type="component" value="Unassembled WGS sequence"/>
</dbReference>
<protein>
    <submittedName>
        <fullName evidence="8">PLDc_N domain-containing protein</fullName>
    </submittedName>
</protein>
<reference evidence="9" key="1">
    <citation type="submission" date="2019-02" db="EMBL/GenBank/DDBJ databases">
        <title>Glaciihabitans arcticus sp. nov., a psychrotolerant bacterium isolated from polar soil.</title>
        <authorList>
            <person name="Dahal R.H."/>
        </authorList>
    </citation>
    <scope>NUCLEOTIDE SEQUENCE [LARGE SCALE GENOMIC DNA]</scope>
    <source>
        <strain evidence="9">RP-3-7</strain>
    </source>
</reference>
<dbReference type="AlphaFoldDB" id="A0A4Q9GMU0"/>
<sequence length="122" mass="13365">MIYLLGSVGTLALLIFALADIISGHGDHIKNLDKMTWIFIVILVPLVGAILWFLVGREWGNTAENLGSFGDSRRAEAVGFGAPSSTEDELAALEREIAFHENQDRIRRLEAELKAKGQTASE</sequence>
<evidence type="ECO:0000256" key="3">
    <source>
        <dbReference type="ARBA" id="ARBA00022692"/>
    </source>
</evidence>
<evidence type="ECO:0000313" key="8">
    <source>
        <dbReference type="EMBL" id="TBN56102.1"/>
    </source>
</evidence>
<keyword evidence="9" id="KW-1185">Reference proteome</keyword>
<evidence type="ECO:0000259" key="7">
    <source>
        <dbReference type="Pfam" id="PF13396"/>
    </source>
</evidence>
<organism evidence="8 9">
    <name type="scientific">Glaciihabitans arcticus</name>
    <dbReference type="NCBI Taxonomy" id="2668039"/>
    <lineage>
        <taxon>Bacteria</taxon>
        <taxon>Bacillati</taxon>
        <taxon>Actinomycetota</taxon>
        <taxon>Actinomycetes</taxon>
        <taxon>Micrococcales</taxon>
        <taxon>Microbacteriaceae</taxon>
        <taxon>Glaciihabitans</taxon>
    </lineage>
</organism>
<feature type="domain" description="Cardiolipin synthase N-terminal" evidence="7">
    <location>
        <begin position="12"/>
        <end position="57"/>
    </location>
</feature>
<proteinExistence type="predicted"/>
<evidence type="ECO:0000256" key="1">
    <source>
        <dbReference type="ARBA" id="ARBA00004651"/>
    </source>
</evidence>
<dbReference type="EMBL" id="SISG01000001">
    <property type="protein sequence ID" value="TBN56102.1"/>
    <property type="molecule type" value="Genomic_DNA"/>
</dbReference>